<evidence type="ECO:0000256" key="10">
    <source>
        <dbReference type="SAM" id="Phobius"/>
    </source>
</evidence>
<evidence type="ECO:0000256" key="7">
    <source>
        <dbReference type="ARBA" id="ARBA00023136"/>
    </source>
</evidence>
<dbReference type="GO" id="GO:0005886">
    <property type="term" value="C:plasma membrane"/>
    <property type="evidence" value="ECO:0007669"/>
    <property type="project" value="TreeGrafter"/>
</dbReference>
<dbReference type="PANTHER" id="PTHR43829:SF14">
    <property type="entry name" value="AQUAPORIN 3"/>
    <property type="match status" value="1"/>
</dbReference>
<evidence type="ECO:0000256" key="2">
    <source>
        <dbReference type="ARBA" id="ARBA00006175"/>
    </source>
</evidence>
<organism evidence="11 12">
    <name type="scientific">Hypholoma sublateritium (strain FD-334 SS-4)</name>
    <dbReference type="NCBI Taxonomy" id="945553"/>
    <lineage>
        <taxon>Eukaryota</taxon>
        <taxon>Fungi</taxon>
        <taxon>Dikarya</taxon>
        <taxon>Basidiomycota</taxon>
        <taxon>Agaricomycotina</taxon>
        <taxon>Agaricomycetes</taxon>
        <taxon>Agaricomycetidae</taxon>
        <taxon>Agaricales</taxon>
        <taxon>Agaricineae</taxon>
        <taxon>Strophariaceae</taxon>
        <taxon>Hypholoma</taxon>
    </lineage>
</organism>
<comment type="subcellular location">
    <subcellularLocation>
        <location evidence="1">Membrane</location>
        <topology evidence="1">Multi-pass membrane protein</topology>
    </subcellularLocation>
</comment>
<dbReference type="OMA" id="ILCSFPN"/>
<accession>A0A0D2PCJ5</accession>
<feature type="transmembrane region" description="Helical" evidence="10">
    <location>
        <begin position="117"/>
        <end position="136"/>
    </location>
</feature>
<dbReference type="InterPro" id="IPR000425">
    <property type="entry name" value="MIP"/>
</dbReference>
<dbReference type="Proteomes" id="UP000054270">
    <property type="component" value="Unassembled WGS sequence"/>
</dbReference>
<evidence type="ECO:0000256" key="4">
    <source>
        <dbReference type="ARBA" id="ARBA00022692"/>
    </source>
</evidence>
<evidence type="ECO:0000313" key="11">
    <source>
        <dbReference type="EMBL" id="KJA26276.1"/>
    </source>
</evidence>
<evidence type="ECO:0000256" key="8">
    <source>
        <dbReference type="RuleBase" id="RU000477"/>
    </source>
</evidence>
<dbReference type="Pfam" id="PF00230">
    <property type="entry name" value="MIP"/>
    <property type="match status" value="1"/>
</dbReference>
<feature type="transmembrane region" description="Helical" evidence="10">
    <location>
        <begin position="261"/>
        <end position="282"/>
    </location>
</feature>
<keyword evidence="4 8" id="KW-0812">Transmembrane</keyword>
<comment type="similarity">
    <text evidence="2 8">Belongs to the MIP/aquaporin (TC 1.A.8) family.</text>
</comment>
<keyword evidence="7 10" id="KW-0472">Membrane</keyword>
<feature type="compositionally biased region" description="Basic and acidic residues" evidence="9">
    <location>
        <begin position="322"/>
        <end position="337"/>
    </location>
</feature>
<dbReference type="Gene3D" id="1.20.1080.10">
    <property type="entry name" value="Glycerol uptake facilitator protein"/>
    <property type="match status" value="1"/>
</dbReference>
<keyword evidence="6 10" id="KW-1133">Transmembrane helix</keyword>
<evidence type="ECO:0000256" key="1">
    <source>
        <dbReference type="ARBA" id="ARBA00004141"/>
    </source>
</evidence>
<evidence type="ECO:0000256" key="6">
    <source>
        <dbReference type="ARBA" id="ARBA00022989"/>
    </source>
</evidence>
<evidence type="ECO:0000256" key="3">
    <source>
        <dbReference type="ARBA" id="ARBA00022448"/>
    </source>
</evidence>
<keyword evidence="3 8" id="KW-0813">Transport</keyword>
<dbReference type="GO" id="GO:0015250">
    <property type="term" value="F:water channel activity"/>
    <property type="evidence" value="ECO:0007669"/>
    <property type="project" value="TreeGrafter"/>
</dbReference>
<evidence type="ECO:0000313" key="12">
    <source>
        <dbReference type="Proteomes" id="UP000054270"/>
    </source>
</evidence>
<dbReference type="OrthoDB" id="3222at2759"/>
<dbReference type="GO" id="GO:0015254">
    <property type="term" value="F:glycerol channel activity"/>
    <property type="evidence" value="ECO:0007669"/>
    <property type="project" value="TreeGrafter"/>
</dbReference>
<name>A0A0D2PCJ5_HYPSF</name>
<dbReference type="PRINTS" id="PR00783">
    <property type="entry name" value="MINTRINSICP"/>
</dbReference>
<sequence>MPAPTIYHVRDLGQRMGIFTVWEKKRNSKEVHWFMECFAEAMGVFFYVYFGIGSQVGWVFGNILKEAGLSSIFQIGMAYAFGIVFAITVCSSTSGGHFNPCITIAMVVFRGFPVRKALRYIPAQIFGAFIATLVVYNQWKAFLDAAEAGLEAAGPGVLEAVLFTPNGPAGAFGNYLLAPQTLPRVFMNEFVNCTVIAIIIWACIDPSNALCPPPMATFVVAFAYAASIWGYAVPGVSLNAARDVGARLAAMVIYGVEAKGTSYSAITALVNIPATLFAAFIYEIFLVDSDAAVAPESLKMIQHHQNHARLGHASGHAAPVPHSEDTDTSSNEKRSIRQFENVPV</sequence>
<gene>
    <name evidence="11" type="ORF">HYPSUDRAFT_199026</name>
</gene>
<feature type="transmembrane region" description="Helical" evidence="10">
    <location>
        <begin position="216"/>
        <end position="241"/>
    </location>
</feature>
<dbReference type="InterPro" id="IPR023271">
    <property type="entry name" value="Aquaporin-like"/>
</dbReference>
<dbReference type="SUPFAM" id="SSF81338">
    <property type="entry name" value="Aquaporin-like"/>
    <property type="match status" value="1"/>
</dbReference>
<dbReference type="AlphaFoldDB" id="A0A0D2PCJ5"/>
<evidence type="ECO:0000256" key="9">
    <source>
        <dbReference type="SAM" id="MobiDB-lite"/>
    </source>
</evidence>
<evidence type="ECO:0008006" key="13">
    <source>
        <dbReference type="Google" id="ProtNLM"/>
    </source>
</evidence>
<feature type="transmembrane region" description="Helical" evidence="10">
    <location>
        <begin position="72"/>
        <end position="96"/>
    </location>
</feature>
<feature type="region of interest" description="Disordered" evidence="9">
    <location>
        <begin position="312"/>
        <end position="344"/>
    </location>
</feature>
<evidence type="ECO:0000256" key="5">
    <source>
        <dbReference type="ARBA" id="ARBA00022737"/>
    </source>
</evidence>
<keyword evidence="12" id="KW-1185">Reference proteome</keyword>
<dbReference type="EMBL" id="KN817528">
    <property type="protein sequence ID" value="KJA26276.1"/>
    <property type="molecule type" value="Genomic_DNA"/>
</dbReference>
<protein>
    <recommendedName>
        <fullName evidence="13">Aquaporin</fullName>
    </recommendedName>
</protein>
<dbReference type="STRING" id="945553.A0A0D2PCJ5"/>
<dbReference type="InterPro" id="IPR050363">
    <property type="entry name" value="MIP/Aquaporin"/>
</dbReference>
<feature type="transmembrane region" description="Helical" evidence="10">
    <location>
        <begin position="33"/>
        <end position="52"/>
    </location>
</feature>
<dbReference type="PANTHER" id="PTHR43829">
    <property type="entry name" value="AQUAPORIN OR AQUAGLYCEROPORIN RELATED"/>
    <property type="match status" value="1"/>
</dbReference>
<proteinExistence type="inferred from homology"/>
<keyword evidence="5" id="KW-0677">Repeat</keyword>
<feature type="transmembrane region" description="Helical" evidence="10">
    <location>
        <begin position="185"/>
        <end position="204"/>
    </location>
</feature>
<reference evidence="12" key="1">
    <citation type="submission" date="2014-04" db="EMBL/GenBank/DDBJ databases">
        <title>Evolutionary Origins and Diversification of the Mycorrhizal Mutualists.</title>
        <authorList>
            <consortium name="DOE Joint Genome Institute"/>
            <consortium name="Mycorrhizal Genomics Consortium"/>
            <person name="Kohler A."/>
            <person name="Kuo A."/>
            <person name="Nagy L.G."/>
            <person name="Floudas D."/>
            <person name="Copeland A."/>
            <person name="Barry K.W."/>
            <person name="Cichocki N."/>
            <person name="Veneault-Fourrey C."/>
            <person name="LaButti K."/>
            <person name="Lindquist E.A."/>
            <person name="Lipzen A."/>
            <person name="Lundell T."/>
            <person name="Morin E."/>
            <person name="Murat C."/>
            <person name="Riley R."/>
            <person name="Ohm R."/>
            <person name="Sun H."/>
            <person name="Tunlid A."/>
            <person name="Henrissat B."/>
            <person name="Grigoriev I.V."/>
            <person name="Hibbett D.S."/>
            <person name="Martin F."/>
        </authorList>
    </citation>
    <scope>NUCLEOTIDE SEQUENCE [LARGE SCALE GENOMIC DNA]</scope>
    <source>
        <strain evidence="12">FD-334 SS-4</strain>
    </source>
</reference>